<evidence type="ECO:0000313" key="2">
    <source>
        <dbReference type="Proteomes" id="UP000792457"/>
    </source>
</evidence>
<dbReference type="EMBL" id="KZ308595">
    <property type="protein sequence ID" value="KAG8232137.1"/>
    <property type="molecule type" value="Genomic_DNA"/>
</dbReference>
<accession>A0A8K0KCZ2</accession>
<evidence type="ECO:0000313" key="1">
    <source>
        <dbReference type="EMBL" id="KAG8232137.1"/>
    </source>
</evidence>
<dbReference type="AlphaFoldDB" id="A0A8K0KCZ2"/>
<proteinExistence type="predicted"/>
<evidence type="ECO:0008006" key="3">
    <source>
        <dbReference type="Google" id="ProtNLM"/>
    </source>
</evidence>
<keyword evidence="2" id="KW-1185">Reference proteome</keyword>
<reference evidence="1" key="2">
    <citation type="submission" date="2017-10" db="EMBL/GenBank/DDBJ databases">
        <title>Ladona fulva Genome sequencing and assembly.</title>
        <authorList>
            <person name="Murali S."/>
            <person name="Richards S."/>
            <person name="Bandaranaike D."/>
            <person name="Bellair M."/>
            <person name="Blankenburg K."/>
            <person name="Chao H."/>
            <person name="Dinh H."/>
            <person name="Doddapaneni H."/>
            <person name="Dugan-Rocha S."/>
            <person name="Elkadiri S."/>
            <person name="Gnanaolivu R."/>
            <person name="Hernandez B."/>
            <person name="Skinner E."/>
            <person name="Javaid M."/>
            <person name="Lee S."/>
            <person name="Li M."/>
            <person name="Ming W."/>
            <person name="Munidasa M."/>
            <person name="Muniz J."/>
            <person name="Nguyen L."/>
            <person name="Hughes D."/>
            <person name="Osuji N."/>
            <person name="Pu L.-L."/>
            <person name="Puazo M."/>
            <person name="Qu C."/>
            <person name="Quiroz J."/>
            <person name="Raj R."/>
            <person name="Weissenberger G."/>
            <person name="Xin Y."/>
            <person name="Zou X."/>
            <person name="Han Y."/>
            <person name="Worley K."/>
            <person name="Muzny D."/>
            <person name="Gibbs R."/>
        </authorList>
    </citation>
    <scope>NUCLEOTIDE SEQUENCE</scope>
    <source>
        <strain evidence="1">Sampled in the wild</strain>
    </source>
</reference>
<dbReference type="Proteomes" id="UP000792457">
    <property type="component" value="Unassembled WGS sequence"/>
</dbReference>
<reference evidence="1" key="1">
    <citation type="submission" date="2013-04" db="EMBL/GenBank/DDBJ databases">
        <authorList>
            <person name="Qu J."/>
            <person name="Murali S.C."/>
            <person name="Bandaranaike D."/>
            <person name="Bellair M."/>
            <person name="Blankenburg K."/>
            <person name="Chao H."/>
            <person name="Dinh H."/>
            <person name="Doddapaneni H."/>
            <person name="Downs B."/>
            <person name="Dugan-Rocha S."/>
            <person name="Elkadiri S."/>
            <person name="Gnanaolivu R.D."/>
            <person name="Hernandez B."/>
            <person name="Javaid M."/>
            <person name="Jayaseelan J.C."/>
            <person name="Lee S."/>
            <person name="Li M."/>
            <person name="Ming W."/>
            <person name="Munidasa M."/>
            <person name="Muniz J."/>
            <person name="Nguyen L."/>
            <person name="Ongeri F."/>
            <person name="Osuji N."/>
            <person name="Pu L.-L."/>
            <person name="Puazo M."/>
            <person name="Qu C."/>
            <person name="Quiroz J."/>
            <person name="Raj R."/>
            <person name="Weissenberger G."/>
            <person name="Xin Y."/>
            <person name="Zou X."/>
            <person name="Han Y."/>
            <person name="Richards S."/>
            <person name="Worley K."/>
            <person name="Muzny D."/>
            <person name="Gibbs R."/>
        </authorList>
    </citation>
    <scope>NUCLEOTIDE SEQUENCE</scope>
    <source>
        <strain evidence="1">Sampled in the wild</strain>
    </source>
</reference>
<dbReference type="InterPro" id="IPR038765">
    <property type="entry name" value="Papain-like_cys_pep_sf"/>
</dbReference>
<gene>
    <name evidence="1" type="ORF">J437_LFUL012146</name>
</gene>
<name>A0A8K0KCZ2_LADFU</name>
<organism evidence="1 2">
    <name type="scientific">Ladona fulva</name>
    <name type="common">Scarce chaser dragonfly</name>
    <name type="synonym">Libellula fulva</name>
    <dbReference type="NCBI Taxonomy" id="123851"/>
    <lineage>
        <taxon>Eukaryota</taxon>
        <taxon>Metazoa</taxon>
        <taxon>Ecdysozoa</taxon>
        <taxon>Arthropoda</taxon>
        <taxon>Hexapoda</taxon>
        <taxon>Insecta</taxon>
        <taxon>Pterygota</taxon>
        <taxon>Palaeoptera</taxon>
        <taxon>Odonata</taxon>
        <taxon>Epiprocta</taxon>
        <taxon>Anisoptera</taxon>
        <taxon>Libelluloidea</taxon>
        <taxon>Libellulidae</taxon>
        <taxon>Ladona</taxon>
    </lineage>
</organism>
<sequence length="165" mass="19241">MSDYERIKRSCLKRGELWEDPDFPAVQASVFYHQTPPFQFVWKRPKTSENECMNHHQTNRNERVFTKRRRSDNTALVAEVDDYVIFLNNEGVAILVSTRTRHEWMRRPVEPAFRGGHGGGRARGQIKGGGRAEGLHRLEAALVFSLIPTGNGFWRNRRYIPLRVY</sequence>
<comment type="caution">
    <text evidence="1">The sequence shown here is derived from an EMBL/GenBank/DDBJ whole genome shotgun (WGS) entry which is preliminary data.</text>
</comment>
<protein>
    <recommendedName>
        <fullName evidence="3">Calpain catalytic domain-containing protein</fullName>
    </recommendedName>
</protein>
<dbReference type="SUPFAM" id="SSF54001">
    <property type="entry name" value="Cysteine proteinases"/>
    <property type="match status" value="1"/>
</dbReference>
<dbReference type="OrthoDB" id="424753at2759"/>